<organism evidence="3 4">
    <name type="scientific">Schaalia cardiffensis F0333</name>
    <dbReference type="NCBI Taxonomy" id="888050"/>
    <lineage>
        <taxon>Bacteria</taxon>
        <taxon>Bacillati</taxon>
        <taxon>Actinomycetota</taxon>
        <taxon>Actinomycetes</taxon>
        <taxon>Actinomycetales</taxon>
        <taxon>Actinomycetaceae</taxon>
        <taxon>Schaalia</taxon>
    </lineage>
</organism>
<feature type="compositionally biased region" description="Low complexity" evidence="1">
    <location>
        <begin position="260"/>
        <end position="275"/>
    </location>
</feature>
<dbReference type="eggNOG" id="COG1512">
    <property type="taxonomic scope" value="Bacteria"/>
</dbReference>
<evidence type="ECO:0000313" key="3">
    <source>
        <dbReference type="EMBL" id="ENO18060.1"/>
    </source>
</evidence>
<dbReference type="OrthoDB" id="9806054at2"/>
<dbReference type="HOGENOM" id="CLU_060109_0_0_11"/>
<dbReference type="RefSeq" id="WP_005963330.1">
    <property type="nucleotide sequence ID" value="NZ_CP040505.1"/>
</dbReference>
<name>N6W6B0_9ACTO</name>
<evidence type="ECO:0000313" key="4">
    <source>
        <dbReference type="Proteomes" id="UP000013015"/>
    </source>
</evidence>
<dbReference type="Proteomes" id="UP000013015">
    <property type="component" value="Unassembled WGS sequence"/>
</dbReference>
<evidence type="ECO:0000256" key="1">
    <source>
        <dbReference type="SAM" id="MobiDB-lite"/>
    </source>
</evidence>
<dbReference type="InterPro" id="IPR007621">
    <property type="entry name" value="TPM_dom"/>
</dbReference>
<dbReference type="AlphaFoldDB" id="N6W6B0"/>
<dbReference type="PATRIC" id="fig|888050.3.peg.1126"/>
<accession>N6W6B0</accession>
<gene>
    <name evidence="3" type="ORF">HMPREF9004_1185</name>
</gene>
<dbReference type="Pfam" id="PF04536">
    <property type="entry name" value="TPM_phosphatase"/>
    <property type="match status" value="1"/>
</dbReference>
<dbReference type="EMBL" id="AQHZ01000020">
    <property type="protein sequence ID" value="ENO18060.1"/>
    <property type="molecule type" value="Genomic_DNA"/>
</dbReference>
<protein>
    <recommendedName>
        <fullName evidence="2">TPM domain-containing protein</fullName>
    </recommendedName>
</protein>
<proteinExistence type="predicted"/>
<evidence type="ECO:0000259" key="2">
    <source>
        <dbReference type="Pfam" id="PF04536"/>
    </source>
</evidence>
<dbReference type="Gene3D" id="3.10.310.50">
    <property type="match status" value="1"/>
</dbReference>
<keyword evidence="4" id="KW-1185">Reference proteome</keyword>
<comment type="caution">
    <text evidence="3">The sequence shown here is derived from an EMBL/GenBank/DDBJ whole genome shotgun (WGS) entry which is preliminary data.</text>
</comment>
<feature type="region of interest" description="Disordered" evidence="1">
    <location>
        <begin position="249"/>
        <end position="284"/>
    </location>
</feature>
<reference evidence="3 4" key="1">
    <citation type="submission" date="2013-03" db="EMBL/GenBank/DDBJ databases">
        <title>Reference genome for the Human Microbiome Project.</title>
        <authorList>
            <person name="Aqrawi P."/>
            <person name="Ayvaz T."/>
            <person name="Bess C."/>
            <person name="Blankenburg K."/>
            <person name="Coyle M."/>
            <person name="Deng J."/>
            <person name="Forbes L."/>
            <person name="Fowler G."/>
            <person name="Francisco L."/>
            <person name="Fu Q."/>
            <person name="Gibbs R."/>
            <person name="Gross S."/>
            <person name="Gubbala S."/>
            <person name="Hale W."/>
            <person name="Hemphill L."/>
            <person name="Highlander S."/>
            <person name="Hirani K."/>
            <person name="Jackson L."/>
            <person name="Jakkamsetti A."/>
            <person name="Javaid M."/>
            <person name="Jayaseelan J.C."/>
            <person name="Jiang H."/>
            <person name="Joshi V."/>
            <person name="Korchina V."/>
            <person name="Kovar C."/>
            <person name="Lara F."/>
            <person name="Lee S."/>
            <person name="Liu Y."/>
            <person name="Mata R."/>
            <person name="Mathew T."/>
            <person name="Munidasa M."/>
            <person name="Muzny D."/>
            <person name="Nazareth L."/>
            <person name="Ngo R."/>
            <person name="Nguyen L."/>
            <person name="Nguyen N."/>
            <person name="Okwuonu G."/>
            <person name="Ongeri F."/>
            <person name="Palculict T."/>
            <person name="Patil S."/>
            <person name="Petrosino J."/>
            <person name="Pham C."/>
            <person name="Pham P."/>
            <person name="Pu L.-L."/>
            <person name="Qin X."/>
            <person name="Qu J."/>
            <person name="Reid J."/>
            <person name="Ross M."/>
            <person name="Ruth R."/>
            <person name="Saada N."/>
            <person name="San Lucas F."/>
            <person name="Santibanez J."/>
            <person name="Shang Y."/>
            <person name="Simmons D."/>
            <person name="Song X.-Z."/>
            <person name="Tang L.-Y."/>
            <person name="Thornton R."/>
            <person name="Warren J."/>
            <person name="Weissenberger G."/>
            <person name="Wilczek-Boney K."/>
            <person name="Worley K."/>
            <person name="Youmans B."/>
            <person name="Zhang J."/>
            <person name="Zhang L."/>
            <person name="Zhao Z."/>
            <person name="Zhou C."/>
            <person name="Zhu D."/>
            <person name="Zhu Y."/>
        </authorList>
    </citation>
    <scope>NUCLEOTIDE SEQUENCE [LARGE SCALE GENOMIC DNA]</scope>
    <source>
        <strain evidence="3 4">F0333</strain>
    </source>
</reference>
<feature type="domain" description="TPM" evidence="2">
    <location>
        <begin position="45"/>
        <end position="167"/>
    </location>
</feature>
<sequence length="284" mass="30502">MHRTSQHPYSQTMLTRGLRLGAFFALVLMAAIMLAPMATASTRHVVDDVNYISPELEQSLETEISRISTRYGQDIVLLYANLESGKSPMEMADDYFDYNGYGLGPDRSGVLLLVSPSTRDWWVSTRGDSIQTFTDQGIEALGTVLKRDLSEDNWEGAAKSFVEQTERYMKAAEEGHPITSPPKTLKDWLLHSAGALVVGVGGGVLASRAAVKALFVSKMTNEGLEPTAHSYVSDRGFAVTGGDDVFITTNVSRTKRPEPSSSGGSSSTHTSSSGATHGGGGGKF</sequence>
<dbReference type="STRING" id="888050.HMPREF9004_1185"/>